<proteinExistence type="predicted"/>
<dbReference type="Pfam" id="PF08965">
    <property type="entry name" value="Aca2_YdiL"/>
    <property type="match status" value="1"/>
</dbReference>
<dbReference type="GO" id="GO:0003677">
    <property type="term" value="F:DNA binding"/>
    <property type="evidence" value="ECO:0007669"/>
    <property type="project" value="InterPro"/>
</dbReference>
<dbReference type="STRING" id="1962155.B1813_22780"/>
<comment type="caution">
    <text evidence="1">The sequence shown here is derived from an EMBL/GenBank/DDBJ whole genome shotgun (WGS) entry which is preliminary data.</text>
</comment>
<keyword evidence="2" id="KW-1185">Reference proteome</keyword>
<dbReference type="InterPro" id="IPR010982">
    <property type="entry name" value="Lambda_DNA-bd_dom_sf"/>
</dbReference>
<protein>
    <submittedName>
        <fullName evidence="1">Transcriptional regulator</fullName>
    </submittedName>
</protein>
<dbReference type="Proteomes" id="UP000192591">
    <property type="component" value="Unassembled WGS sequence"/>
</dbReference>
<dbReference type="RefSeq" id="WP_081195499.1">
    <property type="nucleotide sequence ID" value="NZ_MWIH01000010.1"/>
</dbReference>
<evidence type="ECO:0000313" key="2">
    <source>
        <dbReference type="Proteomes" id="UP000192591"/>
    </source>
</evidence>
<reference evidence="1 2" key="1">
    <citation type="submission" date="2017-02" db="EMBL/GenBank/DDBJ databases">
        <title>Draft genome of Saccharomonospora sp. 154.</title>
        <authorList>
            <person name="Alonso-Carmona G.S."/>
            <person name="De La Haba R."/>
            <person name="Vera-Gargallo B."/>
            <person name="Sandoval-Trujillo A.H."/>
            <person name="Ramirez-Duran N."/>
            <person name="Ventosa A."/>
        </authorList>
    </citation>
    <scope>NUCLEOTIDE SEQUENCE [LARGE SCALE GENOMIC DNA]</scope>
    <source>
        <strain evidence="1 2">LRS4.154</strain>
    </source>
</reference>
<dbReference type="InterPro" id="IPR027910">
    <property type="entry name" value="YdiL_sf"/>
</dbReference>
<sequence>MNTTDPPCTPENQRMTPAEFRVAREFLGLSGPWLAAHLGVSDRTQRHWEAGRYPIPDGVRLEIERLQADTAQHVTAHIKHMMDTPAPVMLTYATDEQYHAAHPDSPYPASWHRAVAARVSQEMPGLSIAYPRAEEGDQS</sequence>
<dbReference type="AlphaFoldDB" id="A0A1V8ZW17"/>
<accession>A0A1V8ZW17</accession>
<name>A0A1V8ZW17_SACPI</name>
<dbReference type="InterPro" id="IPR015060">
    <property type="entry name" value="Aca2_YdiL-like"/>
</dbReference>
<organism evidence="1 2">
    <name type="scientific">Saccharomonospora piscinae</name>
    <dbReference type="NCBI Taxonomy" id="687388"/>
    <lineage>
        <taxon>Bacteria</taxon>
        <taxon>Bacillati</taxon>
        <taxon>Actinomycetota</taxon>
        <taxon>Actinomycetes</taxon>
        <taxon>Pseudonocardiales</taxon>
        <taxon>Pseudonocardiaceae</taxon>
        <taxon>Saccharomonospora</taxon>
    </lineage>
</organism>
<dbReference type="SUPFAM" id="SSF47413">
    <property type="entry name" value="lambda repressor-like DNA-binding domains"/>
    <property type="match status" value="1"/>
</dbReference>
<dbReference type="EMBL" id="MWIH01000010">
    <property type="protein sequence ID" value="OQO88981.1"/>
    <property type="molecule type" value="Genomic_DNA"/>
</dbReference>
<dbReference type="Gene3D" id="1.10.3100.10">
    <property type="entry name" value="Putative cytoplasmic protein"/>
    <property type="match status" value="1"/>
</dbReference>
<gene>
    <name evidence="1" type="ORF">B1813_22780</name>
</gene>
<evidence type="ECO:0000313" key="1">
    <source>
        <dbReference type="EMBL" id="OQO88981.1"/>
    </source>
</evidence>